<evidence type="ECO:0000256" key="2">
    <source>
        <dbReference type="ARBA" id="ARBA00008854"/>
    </source>
</evidence>
<dbReference type="InterPro" id="IPR007156">
    <property type="entry name" value="MamQ_LemA"/>
</dbReference>
<dbReference type="EMBL" id="BJLQ01000013">
    <property type="protein sequence ID" value="GEA84362.1"/>
    <property type="molecule type" value="Genomic_DNA"/>
</dbReference>
<keyword evidence="3 7" id="KW-0812">Transmembrane</keyword>
<keyword evidence="4 7" id="KW-1133">Transmembrane helix</keyword>
<dbReference type="Pfam" id="PF04011">
    <property type="entry name" value="LemA"/>
    <property type="match status" value="1"/>
</dbReference>
<organism evidence="8 9">
    <name type="scientific">Cellulomonas gelida</name>
    <dbReference type="NCBI Taxonomy" id="1712"/>
    <lineage>
        <taxon>Bacteria</taxon>
        <taxon>Bacillati</taxon>
        <taxon>Actinomycetota</taxon>
        <taxon>Actinomycetes</taxon>
        <taxon>Micrococcales</taxon>
        <taxon>Cellulomonadaceae</taxon>
        <taxon>Cellulomonas</taxon>
    </lineage>
</organism>
<evidence type="ECO:0000256" key="3">
    <source>
        <dbReference type="ARBA" id="ARBA00022692"/>
    </source>
</evidence>
<dbReference type="RefSeq" id="WP_048342327.1">
    <property type="nucleotide sequence ID" value="NZ_BJLQ01000013.1"/>
</dbReference>
<dbReference type="PANTHER" id="PTHR34478:SF1">
    <property type="entry name" value="PROTEIN LEMA"/>
    <property type="match status" value="1"/>
</dbReference>
<comment type="similarity">
    <text evidence="2">Belongs to the LemA family.</text>
</comment>
<dbReference type="Gene3D" id="1.20.1440.20">
    <property type="entry name" value="LemA-like domain"/>
    <property type="match status" value="1"/>
</dbReference>
<dbReference type="SUPFAM" id="SSF140478">
    <property type="entry name" value="LemA-like"/>
    <property type="match status" value="1"/>
</dbReference>
<gene>
    <name evidence="8" type="ORF">CGE01nite_16130</name>
</gene>
<keyword evidence="5 7" id="KW-0472">Membrane</keyword>
<evidence type="ECO:0000256" key="5">
    <source>
        <dbReference type="ARBA" id="ARBA00023136"/>
    </source>
</evidence>
<feature type="coiled-coil region" evidence="6">
    <location>
        <begin position="115"/>
        <end position="142"/>
    </location>
</feature>
<comment type="caution">
    <text evidence="8">The sequence shown here is derived from an EMBL/GenBank/DDBJ whole genome shotgun (WGS) entry which is preliminary data.</text>
</comment>
<sequence>MPAGAIVAIVVVVLVVIVLLWAIAQYNALVRLRNLVQESWRQIDVELHRRHDLIPNLVETVKGYAQHERAVFDEVTRARAAAAGAGASVAEQAAQENQLTQALGRLFAVAENYPVLRASENFQQLQNELSTTEDRIAAARRFYNANVRSLNTKIETFPTNVIAGMFHFERAEYFEVEDPQVRQAPNVQF</sequence>
<keyword evidence="9" id="KW-1185">Reference proteome</keyword>
<dbReference type="Proteomes" id="UP000320461">
    <property type="component" value="Unassembled WGS sequence"/>
</dbReference>
<evidence type="ECO:0000256" key="4">
    <source>
        <dbReference type="ARBA" id="ARBA00022989"/>
    </source>
</evidence>
<name>A0A4Y3KK16_9CELL</name>
<dbReference type="AlphaFoldDB" id="A0A4Y3KK16"/>
<evidence type="ECO:0000313" key="9">
    <source>
        <dbReference type="Proteomes" id="UP000320461"/>
    </source>
</evidence>
<dbReference type="GO" id="GO:0016020">
    <property type="term" value="C:membrane"/>
    <property type="evidence" value="ECO:0007669"/>
    <property type="project" value="UniProtKB-SubCell"/>
</dbReference>
<evidence type="ECO:0000256" key="6">
    <source>
        <dbReference type="SAM" id="Coils"/>
    </source>
</evidence>
<evidence type="ECO:0000256" key="1">
    <source>
        <dbReference type="ARBA" id="ARBA00004167"/>
    </source>
</evidence>
<protein>
    <submittedName>
        <fullName evidence="8">LemA family protein</fullName>
    </submittedName>
</protein>
<proteinExistence type="inferred from homology"/>
<keyword evidence="6" id="KW-0175">Coiled coil</keyword>
<accession>A0A4Y3KK16</accession>
<evidence type="ECO:0000313" key="8">
    <source>
        <dbReference type="EMBL" id="GEA84362.1"/>
    </source>
</evidence>
<dbReference type="PANTHER" id="PTHR34478">
    <property type="entry name" value="PROTEIN LEMA"/>
    <property type="match status" value="1"/>
</dbReference>
<reference evidence="8 9" key="1">
    <citation type="submission" date="2019-06" db="EMBL/GenBank/DDBJ databases">
        <title>Whole genome shotgun sequence of Cellulomonas gelida NBRC 3748.</title>
        <authorList>
            <person name="Hosoyama A."/>
            <person name="Uohara A."/>
            <person name="Ohji S."/>
            <person name="Ichikawa N."/>
        </authorList>
    </citation>
    <scope>NUCLEOTIDE SEQUENCE [LARGE SCALE GENOMIC DNA]</scope>
    <source>
        <strain evidence="8 9">NBRC 3748</strain>
    </source>
</reference>
<comment type="subcellular location">
    <subcellularLocation>
        <location evidence="1">Membrane</location>
        <topology evidence="1">Single-pass membrane protein</topology>
    </subcellularLocation>
</comment>
<feature type="transmembrane region" description="Helical" evidence="7">
    <location>
        <begin position="6"/>
        <end position="24"/>
    </location>
</feature>
<dbReference type="InterPro" id="IPR023353">
    <property type="entry name" value="LemA-like_dom_sf"/>
</dbReference>
<evidence type="ECO:0000256" key="7">
    <source>
        <dbReference type="SAM" id="Phobius"/>
    </source>
</evidence>